<protein>
    <submittedName>
        <fullName evidence="1">Uncharacterized protein</fullName>
    </submittedName>
</protein>
<dbReference type="Proteomes" id="UP000322545">
    <property type="component" value="Unassembled WGS sequence"/>
</dbReference>
<organism evidence="1 2">
    <name type="scientific">Roseovarius litoreus</name>
    <dbReference type="NCBI Taxonomy" id="1155722"/>
    <lineage>
        <taxon>Bacteria</taxon>
        <taxon>Pseudomonadati</taxon>
        <taxon>Pseudomonadota</taxon>
        <taxon>Alphaproteobacteria</taxon>
        <taxon>Rhodobacterales</taxon>
        <taxon>Roseobacteraceae</taxon>
        <taxon>Roseovarius</taxon>
    </lineage>
</organism>
<keyword evidence="2" id="KW-1185">Reference proteome</keyword>
<sequence length="177" mass="18865">MIIGVVACVTGVQAPAQQMIDGSQVVERTVLTRVGGDAPVRGYRISPEDIKADGHNFEYCTGGTAQVDLSQFKSIGEKCKTIGWMAYLEDAKIKLAGATVYAQIAQTNEYTKVGEVIPTENLSSGALSIDFSTDQSESALKELSIDTEGLDIVRSQSGNFSVILDNALVDKLQPSGM</sequence>
<proteinExistence type="predicted"/>
<dbReference type="AlphaFoldDB" id="A0A1M7FSP0"/>
<evidence type="ECO:0000313" key="2">
    <source>
        <dbReference type="Proteomes" id="UP000322545"/>
    </source>
</evidence>
<dbReference type="RefSeq" id="WP_149779480.1">
    <property type="nucleotide sequence ID" value="NZ_FRCB01000004.1"/>
</dbReference>
<name>A0A1M7FSP0_9RHOB</name>
<reference evidence="1 2" key="1">
    <citation type="submission" date="2016-11" db="EMBL/GenBank/DDBJ databases">
        <authorList>
            <person name="Varghese N."/>
            <person name="Submissions S."/>
        </authorList>
    </citation>
    <scope>NUCLEOTIDE SEQUENCE [LARGE SCALE GENOMIC DNA]</scope>
    <source>
        <strain evidence="1 2">DSM 28249</strain>
    </source>
</reference>
<accession>A0A1M7FSP0</accession>
<gene>
    <name evidence="1" type="ORF">SAMN05443432_104313</name>
</gene>
<dbReference type="EMBL" id="FRCB01000004">
    <property type="protein sequence ID" value="SHM07043.1"/>
    <property type="molecule type" value="Genomic_DNA"/>
</dbReference>
<evidence type="ECO:0000313" key="1">
    <source>
        <dbReference type="EMBL" id="SHM07043.1"/>
    </source>
</evidence>